<evidence type="ECO:0000313" key="2">
    <source>
        <dbReference type="Proteomes" id="UP000324800"/>
    </source>
</evidence>
<organism evidence="1 2">
    <name type="scientific">Streblomastix strix</name>
    <dbReference type="NCBI Taxonomy" id="222440"/>
    <lineage>
        <taxon>Eukaryota</taxon>
        <taxon>Metamonada</taxon>
        <taxon>Preaxostyla</taxon>
        <taxon>Oxymonadida</taxon>
        <taxon>Streblomastigidae</taxon>
        <taxon>Streblomastix</taxon>
    </lineage>
</organism>
<proteinExistence type="predicted"/>
<accession>A0A5J4TMH5</accession>
<dbReference type="Proteomes" id="UP000324800">
    <property type="component" value="Unassembled WGS sequence"/>
</dbReference>
<name>A0A5J4TMH5_9EUKA</name>
<sequence>MTKKIKIKKAAALIGKLNFLRTKFWESSFYLMLIDSAKTRAKIAENKKQQIQDLIPQATVQTDASPQSWGAKLELDYGEILLAHEAWLSYQIHWTSNRKELQAIHLRIIAFARDCKEMQITYLLD</sequence>
<gene>
    <name evidence="1" type="ORF">EZS28_045294</name>
</gene>
<dbReference type="AlphaFoldDB" id="A0A5J4TMH5"/>
<comment type="caution">
    <text evidence="1">The sequence shown here is derived from an EMBL/GenBank/DDBJ whole genome shotgun (WGS) entry which is preliminary data.</text>
</comment>
<reference evidence="1 2" key="1">
    <citation type="submission" date="2019-03" db="EMBL/GenBank/DDBJ databases">
        <title>Single cell metagenomics reveals metabolic interactions within the superorganism composed of flagellate Streblomastix strix and complex community of Bacteroidetes bacteria on its surface.</title>
        <authorList>
            <person name="Treitli S.C."/>
            <person name="Kolisko M."/>
            <person name="Husnik F."/>
            <person name="Keeling P."/>
            <person name="Hampl V."/>
        </authorList>
    </citation>
    <scope>NUCLEOTIDE SEQUENCE [LARGE SCALE GENOMIC DNA]</scope>
    <source>
        <strain evidence="1">ST1C</strain>
    </source>
</reference>
<evidence type="ECO:0000313" key="1">
    <source>
        <dbReference type="EMBL" id="KAA6359179.1"/>
    </source>
</evidence>
<dbReference type="EMBL" id="SNRW01028789">
    <property type="protein sequence ID" value="KAA6359179.1"/>
    <property type="molecule type" value="Genomic_DNA"/>
</dbReference>
<protein>
    <submittedName>
        <fullName evidence="1">Uncharacterized protein</fullName>
    </submittedName>
</protein>